<dbReference type="PANTHER" id="PTHR31632">
    <property type="entry name" value="IRON TRANSPORTER FTH1"/>
    <property type="match status" value="1"/>
</dbReference>
<keyword evidence="3 6" id="KW-0812">Transmembrane</keyword>
<organism evidence="7 8">
    <name type="scientific">Neomoorella stamsii</name>
    <dbReference type="NCBI Taxonomy" id="1266720"/>
    <lineage>
        <taxon>Bacteria</taxon>
        <taxon>Bacillati</taxon>
        <taxon>Bacillota</taxon>
        <taxon>Clostridia</taxon>
        <taxon>Neomoorellales</taxon>
        <taxon>Neomoorellaceae</taxon>
        <taxon>Neomoorella</taxon>
    </lineage>
</organism>
<dbReference type="RefSeq" id="WP_054936664.1">
    <property type="nucleotide sequence ID" value="NZ_PVXL01000078.1"/>
</dbReference>
<feature type="transmembrane region" description="Helical" evidence="6">
    <location>
        <begin position="318"/>
        <end position="335"/>
    </location>
</feature>
<evidence type="ECO:0000256" key="4">
    <source>
        <dbReference type="ARBA" id="ARBA00022989"/>
    </source>
</evidence>
<comment type="subcellular location">
    <subcellularLocation>
        <location evidence="1">Membrane</location>
        <topology evidence="1">Multi-pass membrane protein</topology>
    </subcellularLocation>
</comment>
<evidence type="ECO:0000256" key="6">
    <source>
        <dbReference type="SAM" id="Phobius"/>
    </source>
</evidence>
<feature type="transmembrane region" description="Helical" evidence="6">
    <location>
        <begin position="247"/>
        <end position="264"/>
    </location>
</feature>
<reference evidence="7 8" key="1">
    <citation type="submission" date="2018-03" db="EMBL/GenBank/DDBJ databases">
        <title>Genome sequence of Moorella stamsii DSM 26217.</title>
        <authorList>
            <person name="Poehlein A."/>
            <person name="Daniel R."/>
        </authorList>
    </citation>
    <scope>NUCLEOTIDE SEQUENCE [LARGE SCALE GENOMIC DNA]</scope>
    <source>
        <strain evidence="8">DSM 26217</strain>
    </source>
</reference>
<accession>A0A9X7J023</accession>
<dbReference type="InterPro" id="IPR004923">
    <property type="entry name" value="FTR1/Fip1/EfeU"/>
</dbReference>
<dbReference type="GO" id="GO:0015093">
    <property type="term" value="F:ferrous iron transmembrane transporter activity"/>
    <property type="evidence" value="ECO:0007669"/>
    <property type="project" value="TreeGrafter"/>
</dbReference>
<dbReference type="EMBL" id="PVXL01000078">
    <property type="protein sequence ID" value="PRR68885.1"/>
    <property type="molecule type" value="Genomic_DNA"/>
</dbReference>
<evidence type="ECO:0000313" key="7">
    <source>
        <dbReference type="EMBL" id="PRR68885.1"/>
    </source>
</evidence>
<dbReference type="PANTHER" id="PTHR31632:SF2">
    <property type="entry name" value="PLASMA MEMBRANE IRON PERMEASE"/>
    <property type="match status" value="1"/>
</dbReference>
<name>A0A9X7J023_9FIRM</name>
<keyword evidence="4 6" id="KW-1133">Transmembrane helix</keyword>
<evidence type="ECO:0000313" key="8">
    <source>
        <dbReference type="Proteomes" id="UP000239430"/>
    </source>
</evidence>
<feature type="transmembrane region" description="Helical" evidence="6">
    <location>
        <begin position="175"/>
        <end position="197"/>
    </location>
</feature>
<gene>
    <name evidence="7" type="primary">efeU</name>
    <name evidence="7" type="ORF">MOST_31670</name>
</gene>
<feature type="transmembrane region" description="Helical" evidence="6">
    <location>
        <begin position="284"/>
        <end position="306"/>
    </location>
</feature>
<feature type="transmembrane region" description="Helical" evidence="6">
    <location>
        <begin position="209"/>
        <end position="227"/>
    </location>
</feature>
<feature type="transmembrane region" description="Helical" evidence="6">
    <location>
        <begin position="138"/>
        <end position="163"/>
    </location>
</feature>
<comment type="similarity">
    <text evidence="2">Belongs to the oxidase-dependent Fe transporter (OFeT) (TC 9.A.10.1) family.</text>
</comment>
<dbReference type="AlphaFoldDB" id="A0A9X7J023"/>
<proteinExistence type="inferred from homology"/>
<dbReference type="Proteomes" id="UP000239430">
    <property type="component" value="Unassembled WGS sequence"/>
</dbReference>
<dbReference type="GO" id="GO:0033573">
    <property type="term" value="C:high-affinity iron permease complex"/>
    <property type="evidence" value="ECO:0007669"/>
    <property type="project" value="InterPro"/>
</dbReference>
<keyword evidence="8" id="KW-1185">Reference proteome</keyword>
<evidence type="ECO:0000256" key="3">
    <source>
        <dbReference type="ARBA" id="ARBA00022692"/>
    </source>
</evidence>
<evidence type="ECO:0000256" key="1">
    <source>
        <dbReference type="ARBA" id="ARBA00004141"/>
    </source>
</evidence>
<feature type="transmembrane region" description="Helical" evidence="6">
    <location>
        <begin position="370"/>
        <end position="386"/>
    </location>
</feature>
<dbReference type="Pfam" id="PF03239">
    <property type="entry name" value="FTR1"/>
    <property type="match status" value="2"/>
</dbReference>
<sequence>MSRKVILVLLILFVIILAWQETSQAATSWEKVVDKIEGILRQSLNTYRQGDAEKARGLVNEAYFGFFEKEGLERAILSKHSSNRAALLEYKFSNIKKLMGNQVPVPEVEQAITELTGMLREDAARLDGPQQQNPLENFLSSFLILVREGFEAILILGAIVAYLVKSGNQRRIPTIYYSAGLAVLASIVTAIVLQLVLRLSGASNEILEGATMLLAAIVLFAVSHWMVGKAEAKSWQRYIEDKVQGSLSSGSALALGAAAFLAVYREGAETVLFYQALLNNAAGAAGLVWLGFAAGILALAAIFLLVRYGSLKIPLKPFFLGTSLLLYYLAFVFAGDGVKALQEAGVAGATPVPGLPAIDFLGIYPTWETLLPQFILLAAAALGVICQRRQALAGRSGHTPSANP</sequence>
<evidence type="ECO:0000256" key="5">
    <source>
        <dbReference type="ARBA" id="ARBA00023136"/>
    </source>
</evidence>
<comment type="caution">
    <text evidence="7">The sequence shown here is derived from an EMBL/GenBank/DDBJ whole genome shotgun (WGS) entry which is preliminary data.</text>
</comment>
<evidence type="ECO:0000256" key="2">
    <source>
        <dbReference type="ARBA" id="ARBA00008333"/>
    </source>
</evidence>
<protein>
    <submittedName>
        <fullName evidence="7">Ferrous iron permease EfeU</fullName>
    </submittedName>
</protein>
<keyword evidence="5 6" id="KW-0472">Membrane</keyword>